<feature type="transmembrane region" description="Helical" evidence="1">
    <location>
        <begin position="303"/>
        <end position="321"/>
    </location>
</feature>
<feature type="transmembrane region" description="Helical" evidence="1">
    <location>
        <begin position="267"/>
        <end position="291"/>
    </location>
</feature>
<feature type="transmembrane region" description="Helical" evidence="1">
    <location>
        <begin position="212"/>
        <end position="232"/>
    </location>
</feature>
<dbReference type="GO" id="GO:0016020">
    <property type="term" value="C:membrane"/>
    <property type="evidence" value="ECO:0007669"/>
    <property type="project" value="TreeGrafter"/>
</dbReference>
<feature type="transmembrane region" description="Helical" evidence="1">
    <location>
        <begin position="156"/>
        <end position="177"/>
    </location>
</feature>
<name>A0A2K2G3H9_9SPHN</name>
<organism evidence="3 4">
    <name type="scientific">Novosphingobium guangzhouense</name>
    <dbReference type="NCBI Taxonomy" id="1850347"/>
    <lineage>
        <taxon>Bacteria</taxon>
        <taxon>Pseudomonadati</taxon>
        <taxon>Pseudomonadota</taxon>
        <taxon>Alphaproteobacteria</taxon>
        <taxon>Sphingomonadales</taxon>
        <taxon>Sphingomonadaceae</taxon>
        <taxon>Novosphingobium</taxon>
    </lineage>
</organism>
<dbReference type="PANTHER" id="PTHR23028:SF53">
    <property type="entry name" value="ACYL_TRANSF_3 DOMAIN-CONTAINING PROTEIN"/>
    <property type="match status" value="1"/>
</dbReference>
<feature type="transmembrane region" description="Helical" evidence="1">
    <location>
        <begin position="75"/>
        <end position="96"/>
    </location>
</feature>
<dbReference type="GO" id="GO:0016747">
    <property type="term" value="F:acyltransferase activity, transferring groups other than amino-acyl groups"/>
    <property type="evidence" value="ECO:0007669"/>
    <property type="project" value="InterPro"/>
</dbReference>
<feature type="transmembrane region" description="Helical" evidence="1">
    <location>
        <begin position="126"/>
        <end position="149"/>
    </location>
</feature>
<dbReference type="Pfam" id="PF01757">
    <property type="entry name" value="Acyl_transf_3"/>
    <property type="match status" value="1"/>
</dbReference>
<dbReference type="EMBL" id="LYMM01000024">
    <property type="protein sequence ID" value="PNU05605.1"/>
    <property type="molecule type" value="Genomic_DNA"/>
</dbReference>
<dbReference type="Proteomes" id="UP000236327">
    <property type="component" value="Unassembled WGS sequence"/>
</dbReference>
<proteinExistence type="predicted"/>
<gene>
    <name evidence="3" type="ORF">A8V01_15715</name>
</gene>
<evidence type="ECO:0000313" key="3">
    <source>
        <dbReference type="EMBL" id="PNU05605.1"/>
    </source>
</evidence>
<keyword evidence="1" id="KW-1133">Transmembrane helix</keyword>
<feature type="transmembrane region" description="Helical" evidence="1">
    <location>
        <begin position="183"/>
        <end position="205"/>
    </location>
</feature>
<protein>
    <recommendedName>
        <fullName evidence="2">Acyltransferase 3 domain-containing protein</fullName>
    </recommendedName>
</protein>
<feature type="transmembrane region" description="Helical" evidence="1">
    <location>
        <begin position="35"/>
        <end position="54"/>
    </location>
</feature>
<comment type="caution">
    <text evidence="3">The sequence shown here is derived from an EMBL/GenBank/DDBJ whole genome shotgun (WGS) entry which is preliminary data.</text>
</comment>
<reference evidence="3 4" key="1">
    <citation type="submission" date="2016-05" db="EMBL/GenBank/DDBJ databases">
        <title>Complete genome sequence of Novosphingobium guangzhouense SA925(T).</title>
        <authorList>
            <person name="Sha S."/>
        </authorList>
    </citation>
    <scope>NUCLEOTIDE SEQUENCE [LARGE SCALE GENOMIC DNA]</scope>
    <source>
        <strain evidence="3 4">SA925</strain>
    </source>
</reference>
<dbReference type="GO" id="GO:0000271">
    <property type="term" value="P:polysaccharide biosynthetic process"/>
    <property type="evidence" value="ECO:0007669"/>
    <property type="project" value="TreeGrafter"/>
</dbReference>
<feature type="transmembrane region" description="Helical" evidence="1">
    <location>
        <begin position="238"/>
        <end position="255"/>
    </location>
</feature>
<evidence type="ECO:0000259" key="2">
    <source>
        <dbReference type="Pfam" id="PF01757"/>
    </source>
</evidence>
<accession>A0A2K2G3H9</accession>
<dbReference type="InterPro" id="IPR050879">
    <property type="entry name" value="Acyltransferase_3"/>
</dbReference>
<dbReference type="RefSeq" id="WP_103095204.1">
    <property type="nucleotide sequence ID" value="NZ_LYMM01000024.1"/>
</dbReference>
<feature type="domain" description="Acyltransferase 3" evidence="2">
    <location>
        <begin position="4"/>
        <end position="319"/>
    </location>
</feature>
<dbReference type="InterPro" id="IPR002656">
    <property type="entry name" value="Acyl_transf_3_dom"/>
</dbReference>
<sequence>MLLNIQALRALAALLVVIVHLEALGVVLGLGKGVFNLFAVGVDLFFVISGFIMVHTTSRRAVTPAGFLTSRLVRIAPLYWTLTVAVFALALAWPALLGTTRADWGALVRSLAFIPGERADGTVRPILFVGWSLNLEMAFYVVFAFTLIVRDVVGRVILGAAVLASAVCLGIVLRPYLGFELRFLTQPILLEFAAGMIVGLLYPLLPASRAAAWGAAVTGGIALIVLVIAARWPLPGGWPVSLLPASIAVLAALVAERGGLAVAWQPVQAIGAASYALYLTHPFVTQAATIAAERFGMLNAATAPLWMVGALGSSVAVGGLAHRQLERPLGRLLQAALSSASILSRRSPGMEAIR</sequence>
<keyword evidence="4" id="KW-1185">Reference proteome</keyword>
<evidence type="ECO:0000256" key="1">
    <source>
        <dbReference type="SAM" id="Phobius"/>
    </source>
</evidence>
<dbReference type="PANTHER" id="PTHR23028">
    <property type="entry name" value="ACETYLTRANSFERASE"/>
    <property type="match status" value="1"/>
</dbReference>
<keyword evidence="1" id="KW-0812">Transmembrane</keyword>
<dbReference type="OrthoDB" id="9767863at2"/>
<keyword evidence="1" id="KW-0472">Membrane</keyword>
<dbReference type="AlphaFoldDB" id="A0A2K2G3H9"/>
<evidence type="ECO:0000313" key="4">
    <source>
        <dbReference type="Proteomes" id="UP000236327"/>
    </source>
</evidence>